<comment type="caution">
    <text evidence="3">The sequence shown here is derived from an EMBL/GenBank/DDBJ whole genome shotgun (WGS) entry which is preliminary data.</text>
</comment>
<accession>A0A2M8RSZ2</accession>
<keyword evidence="4" id="KW-1185">Reference proteome</keyword>
<keyword evidence="2" id="KW-0812">Transmembrane</keyword>
<protein>
    <submittedName>
        <fullName evidence="3">Uncharacterized protein</fullName>
    </submittedName>
</protein>
<gene>
    <name evidence="3" type="ORF">CVP04_11555</name>
</gene>
<feature type="transmembrane region" description="Helical" evidence="2">
    <location>
        <begin position="155"/>
        <end position="178"/>
    </location>
</feature>
<feature type="transmembrane region" description="Helical" evidence="2">
    <location>
        <begin position="184"/>
        <end position="207"/>
    </location>
</feature>
<name>A0A2M8RSZ2_9PAST</name>
<feature type="coiled-coil region" evidence="1">
    <location>
        <begin position="24"/>
        <end position="73"/>
    </location>
</feature>
<evidence type="ECO:0000313" key="3">
    <source>
        <dbReference type="EMBL" id="PJG82007.1"/>
    </source>
</evidence>
<dbReference type="EMBL" id="PHGZ01000032">
    <property type="protein sequence ID" value="PJG82007.1"/>
    <property type="molecule type" value="Genomic_DNA"/>
</dbReference>
<proteinExistence type="predicted"/>
<feature type="coiled-coil region" evidence="1">
    <location>
        <begin position="319"/>
        <end position="383"/>
    </location>
</feature>
<evidence type="ECO:0000313" key="4">
    <source>
        <dbReference type="Proteomes" id="UP000230282"/>
    </source>
</evidence>
<feature type="coiled-coil region" evidence="1">
    <location>
        <begin position="216"/>
        <end position="251"/>
    </location>
</feature>
<dbReference type="RefSeq" id="WP_100297659.1">
    <property type="nucleotide sequence ID" value="NZ_PHGZ01000032.1"/>
</dbReference>
<sequence>MSLEQQENIYQQTKAKFNELMPLFEKMFAQYNKLDNQAAEINNEQKRQLDQKINELNKNQEKELEKYKNTNSLRNKLSNRLENSNFFNLLAYTQIIALVLFFINPNIQETLFYSLNIEGEFISILSDIINFFVIFLVLSILYYKTGFIMNKKIAILVSVAIFLFHLNNITNGHIAEIIAQYPSFILQGFILPSIVIPILLIFSLLMLKDRKKLKTLEEQSKKIDQIKLKYKNLAAQETQNYNAEHKALREKMLLTDFYAEAEKNPEFKPLFDYIPKEFLSLNIKNWTPIYAIKLIERTDFYQLNQIIQSKRAYSLTEAIRALDEQKHREKLEEKAEEAERASQYAKIQASEALRRADLAEQQARQAEWKARQAEIRARDAEYEASKKYY</sequence>
<feature type="transmembrane region" description="Helical" evidence="2">
    <location>
        <begin position="124"/>
        <end position="143"/>
    </location>
</feature>
<dbReference type="AlphaFoldDB" id="A0A2M8RSZ2"/>
<evidence type="ECO:0000256" key="1">
    <source>
        <dbReference type="SAM" id="Coils"/>
    </source>
</evidence>
<reference evidence="3 4" key="1">
    <citation type="submission" date="2017-11" db="EMBL/GenBank/DDBJ databases">
        <title>Reclassification of Bisgaard taxon 5 as Caviibacterium pharyngocola gen. nov., sp. nov.</title>
        <authorList>
            <person name="Christensen H."/>
        </authorList>
    </citation>
    <scope>NUCLEOTIDE SEQUENCE [LARGE SCALE GENOMIC DNA]</scope>
    <source>
        <strain evidence="3 4">7_3</strain>
    </source>
</reference>
<keyword evidence="1" id="KW-0175">Coiled coil</keyword>
<organism evidence="3 4">
    <name type="scientific">Caviibacterium pharyngocola</name>
    <dbReference type="NCBI Taxonomy" id="28159"/>
    <lineage>
        <taxon>Bacteria</taxon>
        <taxon>Pseudomonadati</taxon>
        <taxon>Pseudomonadota</taxon>
        <taxon>Gammaproteobacteria</taxon>
        <taxon>Pasteurellales</taxon>
        <taxon>Pasteurellaceae</taxon>
        <taxon>Caviibacterium</taxon>
    </lineage>
</organism>
<dbReference type="Proteomes" id="UP000230282">
    <property type="component" value="Unassembled WGS sequence"/>
</dbReference>
<keyword evidence="2" id="KW-0472">Membrane</keyword>
<feature type="transmembrane region" description="Helical" evidence="2">
    <location>
        <begin position="86"/>
        <end position="104"/>
    </location>
</feature>
<evidence type="ECO:0000256" key="2">
    <source>
        <dbReference type="SAM" id="Phobius"/>
    </source>
</evidence>
<keyword evidence="2" id="KW-1133">Transmembrane helix</keyword>